<organism evidence="1 2">
    <name type="scientific">Quadrisphaera setariae</name>
    <dbReference type="NCBI Taxonomy" id="2593304"/>
    <lineage>
        <taxon>Bacteria</taxon>
        <taxon>Bacillati</taxon>
        <taxon>Actinomycetota</taxon>
        <taxon>Actinomycetes</taxon>
        <taxon>Kineosporiales</taxon>
        <taxon>Kineosporiaceae</taxon>
        <taxon>Quadrisphaera</taxon>
    </lineage>
</organism>
<evidence type="ECO:0000313" key="2">
    <source>
        <dbReference type="Proteomes" id="UP000321234"/>
    </source>
</evidence>
<name>A0A5C8ZJV7_9ACTN</name>
<evidence type="ECO:0000313" key="1">
    <source>
        <dbReference type="EMBL" id="TXR57429.1"/>
    </source>
</evidence>
<proteinExistence type="predicted"/>
<reference evidence="1 2" key="1">
    <citation type="submission" date="2019-07" db="EMBL/GenBank/DDBJ databases">
        <title>Quadrisphaera sp. strain DD2A genome sequencing and assembly.</title>
        <authorList>
            <person name="Kim I."/>
        </authorList>
    </citation>
    <scope>NUCLEOTIDE SEQUENCE [LARGE SCALE GENOMIC DNA]</scope>
    <source>
        <strain evidence="1 2">DD2A</strain>
    </source>
</reference>
<accession>A0A5C8ZJV7</accession>
<dbReference type="AlphaFoldDB" id="A0A5C8ZJV7"/>
<dbReference type="InterPro" id="IPR034660">
    <property type="entry name" value="DinB/YfiT-like"/>
</dbReference>
<dbReference type="InterPro" id="IPR007061">
    <property type="entry name" value="MST-like"/>
</dbReference>
<sequence length="170" mass="18777">MDDARTDPPVAAGEAVTLVGFLDFLRDTIAVKTDGLTTDQLRGTHPPSSMTLGGMLKHLAFVEDYWVGHVLLGRDPSPPWDTAPWGDDPDWDWHSAASDAADDLRQVWRDAVERSRTDLPLDDLGQLSATERHGERVSVRYVLVHLVEEYARHAGHADLLREALDGSTGE</sequence>
<keyword evidence="2" id="KW-1185">Reference proteome</keyword>
<dbReference type="Pfam" id="PF04978">
    <property type="entry name" value="MST"/>
    <property type="match status" value="1"/>
</dbReference>
<dbReference type="Gene3D" id="1.20.120.450">
    <property type="entry name" value="dinb family like domain"/>
    <property type="match status" value="1"/>
</dbReference>
<comment type="caution">
    <text evidence="1">The sequence shown here is derived from an EMBL/GenBank/DDBJ whole genome shotgun (WGS) entry which is preliminary data.</text>
</comment>
<dbReference type="SUPFAM" id="SSF109854">
    <property type="entry name" value="DinB/YfiT-like putative metalloenzymes"/>
    <property type="match status" value="1"/>
</dbReference>
<dbReference type="EMBL" id="VKAC01000002">
    <property type="protein sequence ID" value="TXR57429.1"/>
    <property type="molecule type" value="Genomic_DNA"/>
</dbReference>
<dbReference type="OrthoDB" id="4548523at2"/>
<gene>
    <name evidence="1" type="ORF">FMM08_04035</name>
</gene>
<protein>
    <submittedName>
        <fullName evidence="1">DinB family protein</fullName>
    </submittedName>
</protein>
<dbReference type="RefSeq" id="WP_147925070.1">
    <property type="nucleotide sequence ID" value="NZ_VKAC01000002.1"/>
</dbReference>
<dbReference type="Proteomes" id="UP000321234">
    <property type="component" value="Unassembled WGS sequence"/>
</dbReference>